<sequence>MYVDDSYLYTLGYRQNLTAAGYRNEVVKFDKATGNYVETVASTPTAGGAITGTGWGNFSLLSYGDGKWWVGNEDRKVYSLSPGDSDWTYQFTWANMAGSHGDGLEFVNGYLFVSDMTSNYIAQWGMGDNPDTATTETGWNEWNRFAYEEVLGTKGKAVEGMGFGALNHFWAGSGSYLYELGGGEIQQYVGGGDDGPPPVPEPGTLFLLGAGLSSLVLARRRRSE</sequence>
<dbReference type="SUPFAM" id="SSF101898">
    <property type="entry name" value="NHL repeat"/>
    <property type="match status" value="1"/>
</dbReference>
<evidence type="ECO:0000259" key="1">
    <source>
        <dbReference type="Pfam" id="PF07589"/>
    </source>
</evidence>
<dbReference type="EMBL" id="PPFX01000003">
    <property type="protein sequence ID" value="PNU21475.1"/>
    <property type="molecule type" value="Genomic_DNA"/>
</dbReference>
<dbReference type="InterPro" id="IPR013424">
    <property type="entry name" value="Ice-binding_C"/>
</dbReference>
<dbReference type="NCBIfam" id="TIGR02595">
    <property type="entry name" value="PEP_CTERM"/>
    <property type="match status" value="1"/>
</dbReference>
<dbReference type="Proteomes" id="UP000236340">
    <property type="component" value="Unassembled WGS sequence"/>
</dbReference>
<accession>A0A2K2HDU9</accession>
<proteinExistence type="predicted"/>
<dbReference type="Pfam" id="PF07589">
    <property type="entry name" value="PEP-CTERM"/>
    <property type="match status" value="1"/>
</dbReference>
<organism evidence="2 3">
    <name type="scientific">Geothermobacter hydrogeniphilus</name>
    <dbReference type="NCBI Taxonomy" id="1969733"/>
    <lineage>
        <taxon>Bacteria</taxon>
        <taxon>Pseudomonadati</taxon>
        <taxon>Thermodesulfobacteriota</taxon>
        <taxon>Desulfuromonadia</taxon>
        <taxon>Desulfuromonadales</taxon>
        <taxon>Geothermobacteraceae</taxon>
        <taxon>Geothermobacter</taxon>
    </lineage>
</organism>
<evidence type="ECO:0000313" key="3">
    <source>
        <dbReference type="Proteomes" id="UP000236340"/>
    </source>
</evidence>
<gene>
    <name evidence="2" type="ORF">C2E25_02445</name>
</gene>
<protein>
    <recommendedName>
        <fullName evidence="1">Ice-binding protein C-terminal domain-containing protein</fullName>
    </recommendedName>
</protein>
<feature type="domain" description="Ice-binding protein C-terminal" evidence="1">
    <location>
        <begin position="198"/>
        <end position="222"/>
    </location>
</feature>
<evidence type="ECO:0000313" key="2">
    <source>
        <dbReference type="EMBL" id="PNU21475.1"/>
    </source>
</evidence>
<dbReference type="OrthoDB" id="9829925at2"/>
<reference evidence="2 3" key="1">
    <citation type="journal article" date="2018" name="Genome Announc.">
        <title>Genome Sequence of Geothermobacter sp. HR-1 Iron Reducer from the Loihi Seamount.</title>
        <authorList>
            <person name="Smith H."/>
            <person name="Abuyen K."/>
            <person name="Tremblay J."/>
            <person name="Savalia P."/>
            <person name="Perez-Rodriguez I."/>
            <person name="Emerson D."/>
            <person name="Tully B."/>
            <person name="Amend J."/>
        </authorList>
    </citation>
    <scope>NUCLEOTIDE SEQUENCE [LARGE SCALE GENOMIC DNA]</scope>
    <source>
        <strain evidence="2 3">HR-1</strain>
    </source>
</reference>
<dbReference type="AlphaFoldDB" id="A0A2K2HDU9"/>
<comment type="caution">
    <text evidence="2">The sequence shown here is derived from an EMBL/GenBank/DDBJ whole genome shotgun (WGS) entry which is preliminary data.</text>
</comment>
<name>A0A2K2HDU9_9BACT</name>